<comment type="caution">
    <text evidence="9">The sequence shown here is derived from an EMBL/GenBank/DDBJ whole genome shotgun (WGS) entry which is preliminary data.</text>
</comment>
<dbReference type="CDD" id="cd02947">
    <property type="entry name" value="TRX_family"/>
    <property type="match status" value="1"/>
</dbReference>
<evidence type="ECO:0000256" key="7">
    <source>
        <dbReference type="PIRSR" id="PIRSR000077-4"/>
    </source>
</evidence>
<dbReference type="PROSITE" id="PS00194">
    <property type="entry name" value="THIOREDOXIN_1"/>
    <property type="match status" value="1"/>
</dbReference>
<feature type="site" description="Deprotonates C-terminal active site Cys" evidence="6">
    <location>
        <position position="38"/>
    </location>
</feature>
<dbReference type="Proteomes" id="UP000717585">
    <property type="component" value="Unassembled WGS sequence"/>
</dbReference>
<feature type="disulfide bond" description="Redox-active" evidence="7">
    <location>
        <begin position="44"/>
        <end position="47"/>
    </location>
</feature>
<proteinExistence type="inferred from homology"/>
<dbReference type="PROSITE" id="PS51352">
    <property type="entry name" value="THIOREDOXIN_2"/>
    <property type="match status" value="1"/>
</dbReference>
<evidence type="ECO:0000256" key="2">
    <source>
        <dbReference type="ARBA" id="ARBA00022490"/>
    </source>
</evidence>
<dbReference type="InterPro" id="IPR017937">
    <property type="entry name" value="Thioredoxin_CS"/>
</dbReference>
<dbReference type="Pfam" id="PF00085">
    <property type="entry name" value="Thioredoxin"/>
    <property type="match status" value="1"/>
</dbReference>
<dbReference type="PRINTS" id="PR00421">
    <property type="entry name" value="THIOREDOXIN"/>
</dbReference>
<evidence type="ECO:0000256" key="3">
    <source>
        <dbReference type="ARBA" id="ARBA00023157"/>
    </source>
</evidence>
<feature type="site" description="Contributes to redox potential value" evidence="6">
    <location>
        <position position="46"/>
    </location>
</feature>
<dbReference type="PANTHER" id="PTHR10438:SF468">
    <property type="entry name" value="THIOREDOXIN-1-RELATED"/>
    <property type="match status" value="1"/>
</dbReference>
<evidence type="ECO:0000256" key="5">
    <source>
        <dbReference type="PIRNR" id="PIRNR000077"/>
    </source>
</evidence>
<keyword evidence="2" id="KW-0963">Cytoplasm</keyword>
<evidence type="ECO:0000256" key="4">
    <source>
        <dbReference type="ARBA" id="ARBA00038353"/>
    </source>
</evidence>
<dbReference type="PANTHER" id="PTHR10438">
    <property type="entry name" value="THIOREDOXIN"/>
    <property type="match status" value="1"/>
</dbReference>
<feature type="active site" description="Nucleophile" evidence="6">
    <location>
        <position position="47"/>
    </location>
</feature>
<protein>
    <recommendedName>
        <fullName evidence="5">Thioredoxin</fullName>
    </recommendedName>
</protein>
<keyword evidence="10" id="KW-1185">Reference proteome</keyword>
<dbReference type="EMBL" id="JAHDYR010000025">
    <property type="protein sequence ID" value="KAG9393255.1"/>
    <property type="molecule type" value="Genomic_DNA"/>
</dbReference>
<sequence>MLSSLSQSFTFGRLLGVTPITTAQLKQKVTDGETMVVDYFATWCGPCKALKPTFHQLADDKKFEKVSFYTIDIDENYDAGVLSVPTVRSFHMGDQMDEMIGWQGPDRLEELVKQAM</sequence>
<dbReference type="PIRSF" id="PIRSF000077">
    <property type="entry name" value="Thioredoxin"/>
    <property type="match status" value="1"/>
</dbReference>
<dbReference type="AlphaFoldDB" id="A0A8J6AWD4"/>
<gene>
    <name evidence="9" type="ORF">J8273_3388</name>
</gene>
<dbReference type="InterPro" id="IPR036249">
    <property type="entry name" value="Thioredoxin-like_sf"/>
</dbReference>
<accession>A0A8J6AWD4</accession>
<comment type="subcellular location">
    <subcellularLocation>
        <location evidence="1">Cytoplasm</location>
    </subcellularLocation>
</comment>
<feature type="active site" description="Nucleophile" evidence="6">
    <location>
        <position position="44"/>
    </location>
</feature>
<evidence type="ECO:0000259" key="8">
    <source>
        <dbReference type="PROSITE" id="PS51352"/>
    </source>
</evidence>
<dbReference type="GO" id="GO:0005737">
    <property type="term" value="C:cytoplasm"/>
    <property type="evidence" value="ECO:0007669"/>
    <property type="project" value="UniProtKB-SubCell"/>
</dbReference>
<keyword evidence="7" id="KW-0676">Redox-active center</keyword>
<dbReference type="SUPFAM" id="SSF52833">
    <property type="entry name" value="Thioredoxin-like"/>
    <property type="match status" value="1"/>
</dbReference>
<evidence type="ECO:0000313" key="9">
    <source>
        <dbReference type="EMBL" id="KAG9393255.1"/>
    </source>
</evidence>
<evidence type="ECO:0000256" key="6">
    <source>
        <dbReference type="PIRSR" id="PIRSR000077-1"/>
    </source>
</evidence>
<keyword evidence="3 7" id="KW-1015">Disulfide bond</keyword>
<evidence type="ECO:0000256" key="1">
    <source>
        <dbReference type="ARBA" id="ARBA00004496"/>
    </source>
</evidence>
<comment type="similarity">
    <text evidence="4">Belongs to the thioredoxin family. Plant H-type subfamily.</text>
</comment>
<name>A0A8J6AWD4_9EUKA</name>
<dbReference type="OrthoDB" id="2121326at2759"/>
<feature type="site" description="Contributes to redox potential value" evidence="6">
    <location>
        <position position="45"/>
    </location>
</feature>
<dbReference type="InterPro" id="IPR050620">
    <property type="entry name" value="Thioredoxin_H-type-like"/>
</dbReference>
<organism evidence="9 10">
    <name type="scientific">Carpediemonas membranifera</name>
    <dbReference type="NCBI Taxonomy" id="201153"/>
    <lineage>
        <taxon>Eukaryota</taxon>
        <taxon>Metamonada</taxon>
        <taxon>Carpediemonas-like organisms</taxon>
        <taxon>Carpediemonas</taxon>
    </lineage>
</organism>
<evidence type="ECO:0000313" key="10">
    <source>
        <dbReference type="Proteomes" id="UP000717585"/>
    </source>
</evidence>
<reference evidence="9" key="1">
    <citation type="submission" date="2021-05" db="EMBL/GenBank/DDBJ databases">
        <title>A free-living protist that lacks canonical eukaryotic 1 DNA replication and segregation systems.</title>
        <authorList>
            <person name="Salas-Leiva D.E."/>
            <person name="Tromer E.C."/>
            <person name="Curtis B.A."/>
            <person name="Jerlstrom-Hultqvist J."/>
            <person name="Kolisko M."/>
            <person name="Yi Z."/>
            <person name="Salas-Leiva J.S."/>
            <person name="Gallot-Lavallee L."/>
            <person name="Kops G.J.P.L."/>
            <person name="Archibald J.M."/>
            <person name="Simpson A.G.B."/>
            <person name="Roger A.J."/>
        </authorList>
    </citation>
    <scope>NUCLEOTIDE SEQUENCE</scope>
    <source>
        <strain evidence="9">BICM</strain>
    </source>
</reference>
<dbReference type="GO" id="GO:0015035">
    <property type="term" value="F:protein-disulfide reductase activity"/>
    <property type="evidence" value="ECO:0007669"/>
    <property type="project" value="InterPro"/>
</dbReference>
<dbReference type="InterPro" id="IPR013766">
    <property type="entry name" value="Thioredoxin_domain"/>
</dbReference>
<dbReference type="Gene3D" id="3.40.30.10">
    <property type="entry name" value="Glutaredoxin"/>
    <property type="match status" value="1"/>
</dbReference>
<feature type="domain" description="Thioredoxin" evidence="8">
    <location>
        <begin position="1"/>
        <end position="116"/>
    </location>
</feature>
<dbReference type="InterPro" id="IPR005746">
    <property type="entry name" value="Thioredoxin"/>
</dbReference>